<reference evidence="2" key="2">
    <citation type="submission" date="2019-06" db="EMBL/GenBank/DDBJ databases">
        <title>Genomics analysis of Aphanomyces spp. identifies a new class of oomycete effector associated with host adaptation.</title>
        <authorList>
            <person name="Gaulin E."/>
        </authorList>
    </citation>
    <scope>NUCLEOTIDE SEQUENCE</scope>
    <source>
        <strain evidence="2">CBS 578.67</strain>
    </source>
</reference>
<organism evidence="3 4">
    <name type="scientific">Aphanomyces stellatus</name>
    <dbReference type="NCBI Taxonomy" id="120398"/>
    <lineage>
        <taxon>Eukaryota</taxon>
        <taxon>Sar</taxon>
        <taxon>Stramenopiles</taxon>
        <taxon>Oomycota</taxon>
        <taxon>Saprolegniomycetes</taxon>
        <taxon>Saprolegniales</taxon>
        <taxon>Verrucalvaceae</taxon>
        <taxon>Aphanomyces</taxon>
    </lineage>
</organism>
<proteinExistence type="predicted"/>
<feature type="region of interest" description="Disordered" evidence="1">
    <location>
        <begin position="95"/>
        <end position="229"/>
    </location>
</feature>
<reference evidence="3 4" key="1">
    <citation type="submission" date="2019-03" db="EMBL/GenBank/DDBJ databases">
        <authorList>
            <person name="Gaulin E."/>
            <person name="Dumas B."/>
        </authorList>
    </citation>
    <scope>NUCLEOTIDE SEQUENCE [LARGE SCALE GENOMIC DNA]</scope>
    <source>
        <strain evidence="3">CBS 568.67</strain>
    </source>
</reference>
<dbReference type="Proteomes" id="UP000332933">
    <property type="component" value="Unassembled WGS sequence"/>
</dbReference>
<dbReference type="EMBL" id="VJMH01005354">
    <property type="protein sequence ID" value="KAF0696932.1"/>
    <property type="molecule type" value="Genomic_DNA"/>
</dbReference>
<feature type="compositionally biased region" description="Basic and acidic residues" evidence="1">
    <location>
        <begin position="160"/>
        <end position="177"/>
    </location>
</feature>
<feature type="compositionally biased region" description="Basic and acidic residues" evidence="1">
    <location>
        <begin position="186"/>
        <end position="196"/>
    </location>
</feature>
<keyword evidence="4" id="KW-1185">Reference proteome</keyword>
<evidence type="ECO:0000313" key="3">
    <source>
        <dbReference type="EMBL" id="VFT89203.1"/>
    </source>
</evidence>
<evidence type="ECO:0000256" key="1">
    <source>
        <dbReference type="SAM" id="MobiDB-lite"/>
    </source>
</evidence>
<dbReference type="OrthoDB" id="49627at2759"/>
<dbReference type="EMBL" id="CAADRA010005375">
    <property type="protein sequence ID" value="VFT89203.1"/>
    <property type="molecule type" value="Genomic_DNA"/>
</dbReference>
<gene>
    <name evidence="3" type="primary">Aste57867_12351</name>
    <name evidence="2" type="ORF">As57867_012305</name>
    <name evidence="3" type="ORF">ASTE57867_12351</name>
</gene>
<evidence type="ECO:0000313" key="2">
    <source>
        <dbReference type="EMBL" id="KAF0696932.1"/>
    </source>
</evidence>
<dbReference type="AlphaFoldDB" id="A0A485KVR3"/>
<evidence type="ECO:0000313" key="4">
    <source>
        <dbReference type="Proteomes" id="UP000332933"/>
    </source>
</evidence>
<sequence length="302" mass="32799">MRPLASVNTLALMSVDKLSQSASMGRRRVDVLKQGTLVMVDPRFWPGMNKEGGVARVERVNQDGTVNVKYVVVGGRDRNIPPACIHVTAADETLTPTTRSSRSQHNNAALSVMRTRRAAKEATAASVEDDKTDTSLSDDDLRPSMSRHGRRKMVSYEELVGDRDVWTSDEGDGKAGDAAETPQVKRGAEAKMDTRTTRSKTKATLASPPSPTNAKRKIHGQAAPTTEAKEPKVGQFVFVEAKMWAARDPANRGMGLAMVTTAHADGSCDVLYTDGDIVERGIPREFIKMFGNTQPLGLFDDA</sequence>
<name>A0A485KVR3_9STRA</name>
<protein>
    <submittedName>
        <fullName evidence="3">Aste57867_12351 protein</fullName>
    </submittedName>
</protein>
<feature type="compositionally biased region" description="Polar residues" evidence="1">
    <location>
        <begin position="95"/>
        <end position="109"/>
    </location>
</feature>
<accession>A0A485KVR3</accession>